<keyword evidence="4" id="KW-1185">Reference proteome</keyword>
<gene>
    <name evidence="3" type="ORF">DFH08DRAFT_896066</name>
</gene>
<feature type="compositionally biased region" description="Polar residues" evidence="2">
    <location>
        <begin position="476"/>
        <end position="487"/>
    </location>
</feature>
<feature type="coiled-coil region" evidence="1">
    <location>
        <begin position="553"/>
        <end position="587"/>
    </location>
</feature>
<reference evidence="3" key="1">
    <citation type="submission" date="2023-03" db="EMBL/GenBank/DDBJ databases">
        <title>Massive genome expansion in bonnet fungi (Mycena s.s.) driven by repeated elements and novel gene families across ecological guilds.</title>
        <authorList>
            <consortium name="Lawrence Berkeley National Laboratory"/>
            <person name="Harder C.B."/>
            <person name="Miyauchi S."/>
            <person name="Viragh M."/>
            <person name="Kuo A."/>
            <person name="Thoen E."/>
            <person name="Andreopoulos B."/>
            <person name="Lu D."/>
            <person name="Skrede I."/>
            <person name="Drula E."/>
            <person name="Henrissat B."/>
            <person name="Morin E."/>
            <person name="Kohler A."/>
            <person name="Barry K."/>
            <person name="LaButti K."/>
            <person name="Morin E."/>
            <person name="Salamov A."/>
            <person name="Lipzen A."/>
            <person name="Mereny Z."/>
            <person name="Hegedus B."/>
            <person name="Baldrian P."/>
            <person name="Stursova M."/>
            <person name="Weitz H."/>
            <person name="Taylor A."/>
            <person name="Grigoriev I.V."/>
            <person name="Nagy L.G."/>
            <person name="Martin F."/>
            <person name="Kauserud H."/>
        </authorList>
    </citation>
    <scope>NUCLEOTIDE SEQUENCE</scope>
    <source>
        <strain evidence="3">CBHHK002</strain>
    </source>
</reference>
<keyword evidence="1" id="KW-0175">Coiled coil</keyword>
<feature type="region of interest" description="Disordered" evidence="2">
    <location>
        <begin position="1"/>
        <end position="57"/>
    </location>
</feature>
<sequence length="604" mass="68151">MSIPPENGLNVPLAADRSSVTDASRTGNCGAVDSQEENNSSCKYSNNHHPGSSSETPTVLLQNDAQRNRDSKFEFLDSTEDVLYFRYGFKPVGPAAPSSVTLSPAAVGELLGDPRWETRFRLGSGTVRDIRHETSIFLSHFSKARKLEDIPAELCELRQQGSAVLRPSPIQLDWEIVDTTTYYFLSPKTRVQGGMTGPVVLHGAATAVEVLRRDWSTMEQVALGLTARGIPFDTFSRSPPPHSPPAVEETLSSYRGLGMRPKGFQGTPSEYALYESIRNRIFRSRRGRRALMFGGVLARLARGIVDPQTVCAGPTKNVYVGGRCIWDGLSNSSAYWDDPFTQEEVETICGFYEVDTGLPNKLRHDGRQKKFLSWWPTPAAWKSCRLEVGYWTPACEEWFQSRLTEIYTGNAQLHTQVEWRQILGPHRRHTIDQLAAEFLAENGTRIATDSQQFPKAIRSEESLQGSSDRFYFTLRTQQPDSPTSQTADEVPKPLRSKLSPDTKQTLKQPETQRATRQYWDMRRNNTALALRGEAIERRLRNLHINDPNIYLTSSELSRRLTRAETELAEERTRSRQVENILEDIRRESKTPTVIPLLLSALMED</sequence>
<feature type="compositionally biased region" description="Polar residues" evidence="2">
    <location>
        <begin position="37"/>
        <end position="57"/>
    </location>
</feature>
<comment type="caution">
    <text evidence="3">The sequence shown here is derived from an EMBL/GenBank/DDBJ whole genome shotgun (WGS) entry which is preliminary data.</text>
</comment>
<feature type="compositionally biased region" description="Polar residues" evidence="2">
    <location>
        <begin position="18"/>
        <end position="27"/>
    </location>
</feature>
<dbReference type="AlphaFoldDB" id="A0AAD6Z9D2"/>
<evidence type="ECO:0000313" key="4">
    <source>
        <dbReference type="Proteomes" id="UP001218218"/>
    </source>
</evidence>
<feature type="compositionally biased region" description="Polar residues" evidence="2">
    <location>
        <begin position="499"/>
        <end position="514"/>
    </location>
</feature>
<evidence type="ECO:0000256" key="1">
    <source>
        <dbReference type="SAM" id="Coils"/>
    </source>
</evidence>
<feature type="region of interest" description="Disordered" evidence="2">
    <location>
        <begin position="476"/>
        <end position="514"/>
    </location>
</feature>
<dbReference type="EMBL" id="JARIHO010000069">
    <property type="protein sequence ID" value="KAJ7312865.1"/>
    <property type="molecule type" value="Genomic_DNA"/>
</dbReference>
<protein>
    <submittedName>
        <fullName evidence="3">Uncharacterized protein</fullName>
    </submittedName>
</protein>
<evidence type="ECO:0000256" key="2">
    <source>
        <dbReference type="SAM" id="MobiDB-lite"/>
    </source>
</evidence>
<accession>A0AAD6Z9D2</accession>
<dbReference type="Proteomes" id="UP001218218">
    <property type="component" value="Unassembled WGS sequence"/>
</dbReference>
<name>A0AAD6Z9D2_9AGAR</name>
<evidence type="ECO:0000313" key="3">
    <source>
        <dbReference type="EMBL" id="KAJ7312865.1"/>
    </source>
</evidence>
<organism evidence="3 4">
    <name type="scientific">Mycena albidolilacea</name>
    <dbReference type="NCBI Taxonomy" id="1033008"/>
    <lineage>
        <taxon>Eukaryota</taxon>
        <taxon>Fungi</taxon>
        <taxon>Dikarya</taxon>
        <taxon>Basidiomycota</taxon>
        <taxon>Agaricomycotina</taxon>
        <taxon>Agaricomycetes</taxon>
        <taxon>Agaricomycetidae</taxon>
        <taxon>Agaricales</taxon>
        <taxon>Marasmiineae</taxon>
        <taxon>Mycenaceae</taxon>
        <taxon>Mycena</taxon>
    </lineage>
</organism>
<proteinExistence type="predicted"/>